<dbReference type="Proteomes" id="UP001172102">
    <property type="component" value="Unassembled WGS sequence"/>
</dbReference>
<accession>A0AA40DVM2</accession>
<evidence type="ECO:0000313" key="1">
    <source>
        <dbReference type="EMBL" id="KAK0715147.1"/>
    </source>
</evidence>
<protein>
    <submittedName>
        <fullName evidence="1">Uncharacterized protein</fullName>
    </submittedName>
</protein>
<keyword evidence="2" id="KW-1185">Reference proteome</keyword>
<gene>
    <name evidence="1" type="ORF">B0H67DRAFT_580086</name>
</gene>
<dbReference type="AlphaFoldDB" id="A0AA40DVM2"/>
<organism evidence="1 2">
    <name type="scientific">Lasiosphaeris hirsuta</name>
    <dbReference type="NCBI Taxonomy" id="260670"/>
    <lineage>
        <taxon>Eukaryota</taxon>
        <taxon>Fungi</taxon>
        <taxon>Dikarya</taxon>
        <taxon>Ascomycota</taxon>
        <taxon>Pezizomycotina</taxon>
        <taxon>Sordariomycetes</taxon>
        <taxon>Sordariomycetidae</taxon>
        <taxon>Sordariales</taxon>
        <taxon>Lasiosphaeriaceae</taxon>
        <taxon>Lasiosphaeris</taxon>
    </lineage>
</organism>
<proteinExistence type="predicted"/>
<sequence length="149" mass="16662">MFNPSRQPTVAAEPEFQRGDAELFVFAYECPRPRPCEFLSISMHWPGELLVVGQTPVEVEMAILETFGPIAIAPRRSPFFLRLKYTRRMQLGGRGNTDSAMLKLLDILEDSGFAVYASTESWPLSIIFQRPAHVAGPESSSQESLASRD</sequence>
<comment type="caution">
    <text evidence="1">The sequence shown here is derived from an EMBL/GenBank/DDBJ whole genome shotgun (WGS) entry which is preliminary data.</text>
</comment>
<evidence type="ECO:0000313" key="2">
    <source>
        <dbReference type="Proteomes" id="UP001172102"/>
    </source>
</evidence>
<reference evidence="1" key="1">
    <citation type="submission" date="2023-06" db="EMBL/GenBank/DDBJ databases">
        <title>Genome-scale phylogeny and comparative genomics of the fungal order Sordariales.</title>
        <authorList>
            <consortium name="Lawrence Berkeley National Laboratory"/>
            <person name="Hensen N."/>
            <person name="Bonometti L."/>
            <person name="Westerberg I."/>
            <person name="Brannstrom I.O."/>
            <person name="Guillou S."/>
            <person name="Cros-Aarteil S."/>
            <person name="Calhoun S."/>
            <person name="Haridas S."/>
            <person name="Kuo A."/>
            <person name="Mondo S."/>
            <person name="Pangilinan J."/>
            <person name="Riley R."/>
            <person name="Labutti K."/>
            <person name="Andreopoulos B."/>
            <person name="Lipzen A."/>
            <person name="Chen C."/>
            <person name="Yanf M."/>
            <person name="Daum C."/>
            <person name="Ng V."/>
            <person name="Clum A."/>
            <person name="Steindorff A."/>
            <person name="Ohm R."/>
            <person name="Martin F."/>
            <person name="Silar P."/>
            <person name="Natvig D."/>
            <person name="Lalanne C."/>
            <person name="Gautier V."/>
            <person name="Ament-Velasquez S.L."/>
            <person name="Kruys A."/>
            <person name="Hutchinson M.I."/>
            <person name="Powell A.J."/>
            <person name="Barry K."/>
            <person name="Miller A.N."/>
            <person name="Grigoriev I.V."/>
            <person name="Debuchy R."/>
            <person name="Gladieux P."/>
            <person name="Thoren M.H."/>
            <person name="Johannesson H."/>
        </authorList>
    </citation>
    <scope>NUCLEOTIDE SEQUENCE</scope>
    <source>
        <strain evidence="1">SMH4607-1</strain>
    </source>
</reference>
<dbReference type="EMBL" id="JAUKUA010000004">
    <property type="protein sequence ID" value="KAK0715147.1"/>
    <property type="molecule type" value="Genomic_DNA"/>
</dbReference>
<name>A0AA40DVM2_9PEZI</name>